<organism evidence="1 2">
    <name type="scientific">Basidiobolus meristosporus CBS 931.73</name>
    <dbReference type="NCBI Taxonomy" id="1314790"/>
    <lineage>
        <taxon>Eukaryota</taxon>
        <taxon>Fungi</taxon>
        <taxon>Fungi incertae sedis</taxon>
        <taxon>Zoopagomycota</taxon>
        <taxon>Entomophthoromycotina</taxon>
        <taxon>Basidiobolomycetes</taxon>
        <taxon>Basidiobolales</taxon>
        <taxon>Basidiobolaceae</taxon>
        <taxon>Basidiobolus</taxon>
    </lineage>
</organism>
<dbReference type="PANTHER" id="PTHR43233:SF1">
    <property type="entry name" value="FAMILY N-ACETYLTRANSFERASE, PUTATIVE (AFU_ORTHOLOGUE AFUA_6G03350)-RELATED"/>
    <property type="match status" value="1"/>
</dbReference>
<dbReference type="Gene3D" id="3.40.630.30">
    <property type="match status" value="1"/>
</dbReference>
<dbReference type="InterPro" id="IPR053144">
    <property type="entry name" value="Acetyltransferase_Butenolide"/>
</dbReference>
<dbReference type="AlphaFoldDB" id="A0A1Y1X9I6"/>
<sequence length="184" mass="21311">MDPSNTASVSRNIYTWTRGHYFISTDPRELDLDFVYKYITSLNESNEPLCRTNFKRILNFSLCFGLFVTLPQEYGSQGMPAVFQIGFARVATDYIRLAYLCNIHVSQAYEGYSLQEWLMEIVLSYPELQSIHWVVRTSDIMEGRMRPSQKRDTSSIGEQLLYLIENTRKRPKLAHDMASIVTDG</sequence>
<dbReference type="Proteomes" id="UP000193498">
    <property type="component" value="Unassembled WGS sequence"/>
</dbReference>
<reference evidence="1 2" key="1">
    <citation type="submission" date="2016-07" db="EMBL/GenBank/DDBJ databases">
        <title>Pervasive Adenine N6-methylation of Active Genes in Fungi.</title>
        <authorList>
            <consortium name="DOE Joint Genome Institute"/>
            <person name="Mondo S.J."/>
            <person name="Dannebaum R.O."/>
            <person name="Kuo R.C."/>
            <person name="Labutti K."/>
            <person name="Haridas S."/>
            <person name="Kuo A."/>
            <person name="Salamov A."/>
            <person name="Ahrendt S.R."/>
            <person name="Lipzen A."/>
            <person name="Sullivan W."/>
            <person name="Andreopoulos W.B."/>
            <person name="Clum A."/>
            <person name="Lindquist E."/>
            <person name="Daum C."/>
            <person name="Ramamoorthy G.K."/>
            <person name="Gryganskyi A."/>
            <person name="Culley D."/>
            <person name="Magnuson J.K."/>
            <person name="James T.Y."/>
            <person name="O'Malley M.A."/>
            <person name="Stajich J.E."/>
            <person name="Spatafora J.W."/>
            <person name="Visel A."/>
            <person name="Grigoriev I.V."/>
        </authorList>
    </citation>
    <scope>NUCLEOTIDE SEQUENCE [LARGE SCALE GENOMIC DNA]</scope>
    <source>
        <strain evidence="1 2">CBS 931.73</strain>
    </source>
</reference>
<dbReference type="OrthoDB" id="10039976at2759"/>
<name>A0A1Y1X9I6_9FUNG</name>
<accession>A0A1Y1X9I6</accession>
<dbReference type="PANTHER" id="PTHR43233">
    <property type="entry name" value="FAMILY N-ACETYLTRANSFERASE, PUTATIVE (AFU_ORTHOLOGUE AFUA_6G03350)-RELATED"/>
    <property type="match status" value="1"/>
</dbReference>
<gene>
    <name evidence="1" type="ORF">K493DRAFT_307927</name>
</gene>
<protein>
    <submittedName>
        <fullName evidence="1">Uncharacterized protein</fullName>
    </submittedName>
</protein>
<comment type="caution">
    <text evidence="1">The sequence shown here is derived from an EMBL/GenBank/DDBJ whole genome shotgun (WGS) entry which is preliminary data.</text>
</comment>
<dbReference type="EMBL" id="MCFE01000684">
    <property type="protein sequence ID" value="ORX81994.1"/>
    <property type="molecule type" value="Genomic_DNA"/>
</dbReference>
<proteinExistence type="predicted"/>
<keyword evidence="2" id="KW-1185">Reference proteome</keyword>
<evidence type="ECO:0000313" key="2">
    <source>
        <dbReference type="Proteomes" id="UP000193498"/>
    </source>
</evidence>
<evidence type="ECO:0000313" key="1">
    <source>
        <dbReference type="EMBL" id="ORX81994.1"/>
    </source>
</evidence>
<dbReference type="InParanoid" id="A0A1Y1X9I6"/>